<dbReference type="InterPro" id="IPR024883">
    <property type="entry name" value="Neurensin"/>
</dbReference>
<dbReference type="AlphaFoldDB" id="A0A6P7X6Z8"/>
<evidence type="ECO:0000313" key="2">
    <source>
        <dbReference type="Proteomes" id="UP000515156"/>
    </source>
</evidence>
<dbReference type="KEGG" id="muo:115460299"/>
<dbReference type="PANTHER" id="PTHR14796:SF3">
    <property type="entry name" value="NEURENSIN 1-LIKE-RELATED"/>
    <property type="match status" value="1"/>
</dbReference>
<dbReference type="InParanoid" id="A0A6P7X6Z8"/>
<evidence type="ECO:0000313" key="3">
    <source>
        <dbReference type="RefSeq" id="XP_030045954.1"/>
    </source>
</evidence>
<gene>
    <name evidence="3" type="primary">NRSN1</name>
</gene>
<feature type="transmembrane region" description="Helical" evidence="1">
    <location>
        <begin position="60"/>
        <end position="86"/>
    </location>
</feature>
<dbReference type="OrthoDB" id="5979667at2759"/>
<sequence>MSSYADICGSKQAQSTPEGGYHRYGVRSYLHQFYEDCTASIWEYDDDFQIQRSPSRWSSAFWKVGLISGIVFMLIGLAVLAVGFIVPSKIEAFGEEDFVFVDNHAVQLNGALDICKLAGAILFCIGGTTMAACLLMSAFAKSYSKEEKYLQQRFQERIADLKAHAQPVTKAPAPGEAKIPVTLSKVQNVQPSSET</sequence>
<dbReference type="GO" id="GO:0007399">
    <property type="term" value="P:nervous system development"/>
    <property type="evidence" value="ECO:0007669"/>
    <property type="project" value="TreeGrafter"/>
</dbReference>
<keyword evidence="1" id="KW-0812">Transmembrane</keyword>
<evidence type="ECO:0000256" key="1">
    <source>
        <dbReference type="SAM" id="Phobius"/>
    </source>
</evidence>
<keyword evidence="1" id="KW-1133">Transmembrane helix</keyword>
<dbReference type="RefSeq" id="XP_030045954.1">
    <property type="nucleotide sequence ID" value="XM_030190094.1"/>
</dbReference>
<name>A0A6P7X6Z8_9AMPH</name>
<dbReference type="Pfam" id="PF14927">
    <property type="entry name" value="Neurensin"/>
    <property type="match status" value="1"/>
</dbReference>
<protein>
    <submittedName>
        <fullName evidence="3">Neurensin-1</fullName>
    </submittedName>
</protein>
<reference evidence="3" key="1">
    <citation type="submission" date="2025-08" db="UniProtKB">
        <authorList>
            <consortium name="RefSeq"/>
        </authorList>
    </citation>
    <scope>IDENTIFICATION</scope>
</reference>
<dbReference type="CTD" id="140767"/>
<dbReference type="GO" id="GO:0043005">
    <property type="term" value="C:neuron projection"/>
    <property type="evidence" value="ECO:0007669"/>
    <property type="project" value="TreeGrafter"/>
</dbReference>
<organism evidence="2 3">
    <name type="scientific">Microcaecilia unicolor</name>
    <dbReference type="NCBI Taxonomy" id="1415580"/>
    <lineage>
        <taxon>Eukaryota</taxon>
        <taxon>Metazoa</taxon>
        <taxon>Chordata</taxon>
        <taxon>Craniata</taxon>
        <taxon>Vertebrata</taxon>
        <taxon>Euteleostomi</taxon>
        <taxon>Amphibia</taxon>
        <taxon>Gymnophiona</taxon>
        <taxon>Siphonopidae</taxon>
        <taxon>Microcaecilia</taxon>
    </lineage>
</organism>
<dbReference type="GO" id="GO:0043025">
    <property type="term" value="C:neuronal cell body"/>
    <property type="evidence" value="ECO:0007669"/>
    <property type="project" value="TreeGrafter"/>
</dbReference>
<dbReference type="Proteomes" id="UP000515156">
    <property type="component" value="Chromosome 1"/>
</dbReference>
<dbReference type="GO" id="GO:0030133">
    <property type="term" value="C:transport vesicle"/>
    <property type="evidence" value="ECO:0007669"/>
    <property type="project" value="InterPro"/>
</dbReference>
<keyword evidence="2" id="KW-1185">Reference proteome</keyword>
<feature type="transmembrane region" description="Helical" evidence="1">
    <location>
        <begin position="117"/>
        <end position="140"/>
    </location>
</feature>
<dbReference type="GeneID" id="115460299"/>
<dbReference type="FunCoup" id="A0A6P7X6Z8">
    <property type="interactions" value="129"/>
</dbReference>
<accession>A0A6P7X6Z8</accession>
<keyword evidence="1" id="KW-0472">Membrane</keyword>
<proteinExistence type="predicted"/>
<dbReference type="PANTHER" id="PTHR14796">
    <property type="entry name" value="NEURENSIN 1-RELATED"/>
    <property type="match status" value="1"/>
</dbReference>